<evidence type="ECO:0000256" key="3">
    <source>
        <dbReference type="ARBA" id="ARBA00022448"/>
    </source>
</evidence>
<feature type="transmembrane region" description="Helical" evidence="8">
    <location>
        <begin position="325"/>
        <end position="350"/>
    </location>
</feature>
<keyword evidence="7 8" id="KW-0472">Membrane</keyword>
<dbReference type="EMBL" id="CP013232">
    <property type="protein sequence ID" value="AMO97778.1"/>
    <property type="molecule type" value="Genomic_DNA"/>
</dbReference>
<keyword evidence="6 8" id="KW-1133">Transmembrane helix</keyword>
<keyword evidence="3" id="KW-0813">Transport</keyword>
<dbReference type="PANTHER" id="PTHR30252:SF3">
    <property type="entry name" value="PYRUVATE_PROTON SYMPORTER BTST"/>
    <property type="match status" value="1"/>
</dbReference>
<dbReference type="Proteomes" id="UP000072421">
    <property type="component" value="Chromosome"/>
</dbReference>
<evidence type="ECO:0000256" key="5">
    <source>
        <dbReference type="ARBA" id="ARBA00022692"/>
    </source>
</evidence>
<dbReference type="PANTHER" id="PTHR30252">
    <property type="entry name" value="INNER MEMBRANE PEPTIDE TRANSPORTER"/>
    <property type="match status" value="1"/>
</dbReference>
<feature type="transmembrane region" description="Helical" evidence="8">
    <location>
        <begin position="644"/>
        <end position="666"/>
    </location>
</feature>
<dbReference type="Pfam" id="PF02554">
    <property type="entry name" value="CstA"/>
    <property type="match status" value="1"/>
</dbReference>
<feature type="transmembrane region" description="Helical" evidence="8">
    <location>
        <begin position="507"/>
        <end position="529"/>
    </location>
</feature>
<evidence type="ECO:0000256" key="4">
    <source>
        <dbReference type="ARBA" id="ARBA00022475"/>
    </source>
</evidence>
<evidence type="ECO:0000256" key="1">
    <source>
        <dbReference type="ARBA" id="ARBA00004651"/>
    </source>
</evidence>
<keyword evidence="4" id="KW-1003">Cell membrane</keyword>
<dbReference type="GO" id="GO:0005886">
    <property type="term" value="C:plasma membrane"/>
    <property type="evidence" value="ECO:0007669"/>
    <property type="project" value="UniProtKB-SubCell"/>
</dbReference>
<dbReference type="AlphaFoldDB" id="A0A127PJ25"/>
<organism evidence="10">
    <name type="scientific">Collimonas fungivorans</name>
    <dbReference type="NCBI Taxonomy" id="158899"/>
    <lineage>
        <taxon>Bacteria</taxon>
        <taxon>Pseudomonadati</taxon>
        <taxon>Pseudomonadota</taxon>
        <taxon>Betaproteobacteria</taxon>
        <taxon>Burkholderiales</taxon>
        <taxon>Oxalobacteraceae</taxon>
        <taxon>Collimonas</taxon>
    </lineage>
</organism>
<gene>
    <name evidence="10" type="ORF">CFter6_5208</name>
</gene>
<evidence type="ECO:0000256" key="8">
    <source>
        <dbReference type="SAM" id="Phobius"/>
    </source>
</evidence>
<dbReference type="GO" id="GO:0009267">
    <property type="term" value="P:cellular response to starvation"/>
    <property type="evidence" value="ECO:0007669"/>
    <property type="project" value="InterPro"/>
</dbReference>
<evidence type="ECO:0000256" key="6">
    <source>
        <dbReference type="ARBA" id="ARBA00022989"/>
    </source>
</evidence>
<comment type="subcellular location">
    <subcellularLocation>
        <location evidence="1">Cell membrane</location>
        <topology evidence="1">Multi-pass membrane protein</topology>
    </subcellularLocation>
</comment>
<protein>
    <submittedName>
        <fullName evidence="10">Carbon starvation CstA family protein</fullName>
    </submittedName>
</protein>
<reference evidence="10 11" key="1">
    <citation type="submission" date="2015-11" db="EMBL/GenBank/DDBJ databases">
        <title>Exploring the genomic traits of fungus-feeding bacterial genus Collimonas.</title>
        <authorList>
            <person name="Song C."/>
            <person name="Schmidt R."/>
            <person name="de Jager V."/>
            <person name="Krzyzanowska D."/>
            <person name="Jongedijk E."/>
            <person name="Cankar K."/>
            <person name="Beekwilder J."/>
            <person name="van Veen A."/>
            <person name="de Boer W."/>
            <person name="van Veen J.A."/>
            <person name="Garbeva P."/>
        </authorList>
    </citation>
    <scope>NUCLEOTIDE SEQUENCE [LARGE SCALE GENOMIC DNA]</scope>
    <source>
        <strain evidence="10 11">Ter6</strain>
    </source>
</reference>
<feature type="transmembrane region" description="Helical" evidence="8">
    <location>
        <begin position="362"/>
        <end position="383"/>
    </location>
</feature>
<feature type="transmembrane region" description="Helical" evidence="8">
    <location>
        <begin position="160"/>
        <end position="183"/>
    </location>
</feature>
<evidence type="ECO:0000313" key="11">
    <source>
        <dbReference type="Proteomes" id="UP000072421"/>
    </source>
</evidence>
<evidence type="ECO:0000259" key="9">
    <source>
        <dbReference type="Pfam" id="PF02554"/>
    </source>
</evidence>
<feature type="transmembrane region" description="Helical" evidence="8">
    <location>
        <begin position="258"/>
        <end position="277"/>
    </location>
</feature>
<feature type="transmembrane region" description="Helical" evidence="8">
    <location>
        <begin position="284"/>
        <end position="305"/>
    </location>
</feature>
<dbReference type="OrthoDB" id="9761224at2"/>
<sequence>MNRLYSKMGWLGLALLGAFAFGYIGLQRGESISAIWIVIAAVCVYLIAYRFYSLYISDKVLGLDATRMTPAYKYNDGLDYVPTNKNVLFGHHFAAIAGAGPLVGPVLAAQMGYLPGMLWILAGVVFAGAVQDLMVLFISTRRDGRSLGDLIKSELGTVPGVIALFGTFMIMVIILAVLALIVVKALAESPWGTFTVAVTIPIALFMGVYTRYLRPGRIGEISLIGFVLLMLAIVGGQYVQEHPVLSAMFTFTGKELTWMLIGYGFIASVLPVWLLLAPRDYLSTFLKIGTIVGLALGIVFVAPELKMPAFTQFMDGSGPVWSGSLFPFLFITIACGAVSGFHALIASGTTPKLLENERHARFIGYGAMLMESFVAIMALIAASCIEPGVYFAMNSPAALIGTTVDSAAQAVSQWGFYVTPEMLAQVAKDVGEHSIISRAGGAPTLAVGMAHILSSIGGGKVMMAFWYHFAILFEALFILTAVDAGTRAGRFMLQDLLGTFVPSMRKIDSLPASLIATALCVAGWGYFLYQGVVDPLGGINTLWPLFGISNQMLAGIALILATCVLFKMKRDRFAWVTIVPTVWILICTLTAGWQKIFDANPRVGFLTHAGKYQAALAEGKLLAPAKSIAQMQQVIFNDYLDAGLAAFFILVLVSILGFGIKTVLAARAANRPSAKETPFESLPASALPSA</sequence>
<accession>A0A127PJ25</accession>
<feature type="transmembrane region" description="Helical" evidence="8">
    <location>
        <begin position="541"/>
        <end position="566"/>
    </location>
</feature>
<keyword evidence="5 8" id="KW-0812">Transmembrane</keyword>
<dbReference type="InterPro" id="IPR003706">
    <property type="entry name" value="CstA_N"/>
</dbReference>
<feature type="transmembrane region" description="Helical" evidence="8">
    <location>
        <begin position="119"/>
        <end position="139"/>
    </location>
</feature>
<evidence type="ECO:0000256" key="7">
    <source>
        <dbReference type="ARBA" id="ARBA00023136"/>
    </source>
</evidence>
<dbReference type="PATRIC" id="fig|158899.10.peg.5132"/>
<dbReference type="InterPro" id="IPR051605">
    <property type="entry name" value="CstA"/>
</dbReference>
<name>A0A127PJ25_9BURK</name>
<evidence type="ECO:0000313" key="10">
    <source>
        <dbReference type="EMBL" id="AMO97778.1"/>
    </source>
</evidence>
<feature type="transmembrane region" description="Helical" evidence="8">
    <location>
        <begin position="573"/>
        <end position="593"/>
    </location>
</feature>
<feature type="transmembrane region" description="Helical" evidence="8">
    <location>
        <begin position="221"/>
        <end position="238"/>
    </location>
</feature>
<feature type="transmembrane region" description="Helical" evidence="8">
    <location>
        <begin position="465"/>
        <end position="486"/>
    </location>
</feature>
<evidence type="ECO:0000256" key="2">
    <source>
        <dbReference type="ARBA" id="ARBA00007755"/>
    </source>
</evidence>
<comment type="similarity">
    <text evidence="2">Belongs to the peptide transporter carbon starvation (CstA) (TC 2.A.114) family.</text>
</comment>
<proteinExistence type="inferred from homology"/>
<feature type="domain" description="CstA N-terminal" evidence="9">
    <location>
        <begin position="33"/>
        <end position="591"/>
    </location>
</feature>
<feature type="transmembrane region" description="Helical" evidence="8">
    <location>
        <begin position="32"/>
        <end position="52"/>
    </location>
</feature>
<feature type="transmembrane region" description="Helical" evidence="8">
    <location>
        <begin position="189"/>
        <end position="209"/>
    </location>
</feature>
<feature type="transmembrane region" description="Helical" evidence="8">
    <location>
        <begin position="93"/>
        <end position="113"/>
    </location>
</feature>
<dbReference type="RefSeq" id="WP_061542009.1">
    <property type="nucleotide sequence ID" value="NZ_CP013232.1"/>
</dbReference>